<dbReference type="OrthoDB" id="268872at2"/>
<dbReference type="RefSeq" id="WP_145245058.1">
    <property type="nucleotide sequence ID" value="NZ_CP036278.1"/>
</dbReference>
<keyword evidence="1" id="KW-0732">Signal</keyword>
<evidence type="ECO:0000313" key="3">
    <source>
        <dbReference type="Proteomes" id="UP000315750"/>
    </source>
</evidence>
<sequence length="402" mass="44317" precursor="true">MRNAMTIVAVLLVCSTAAAAQEARFRDLFELETMHVPQVESFAAAVDVAAIVAHDNPIKPSAVELSAWLNSINQQGIGDELPEWIDPTRHLVTVRLVVELPEHGVYDGSLLDCQVQPLDGRSPIGLLVPQSPLTTRGETLALVEGTVAEGGAIANGAQMKQGYLPNMCMNDAGRKWLTFRLKEYHGWGTSAATVTQAVERLQSDLQAQYDDLGSVDHPVRAIGLQRIQLCVPKSYEQDVIKFAYEVGEMHLVSEEEEPSAPPRPLTPSLQARAEFEASYKKRIESGLSYIAGVKVEVSAQGAMSGPEEYQPKELHASIAIPRDYVREIALLRTENDKLTAEQEESAAKEVKLGIERFVTNLLPRLSLGEDEYRQVEVTVYDTTPKVSQWSMPNAVKSPARYR</sequence>
<keyword evidence="3" id="KW-1185">Reference proteome</keyword>
<name>A0A518AH25_9BACT</name>
<reference evidence="2 3" key="1">
    <citation type="submission" date="2019-02" db="EMBL/GenBank/DDBJ databases">
        <title>Deep-cultivation of Planctomycetes and their phenomic and genomic characterization uncovers novel biology.</title>
        <authorList>
            <person name="Wiegand S."/>
            <person name="Jogler M."/>
            <person name="Boedeker C."/>
            <person name="Pinto D."/>
            <person name="Vollmers J."/>
            <person name="Rivas-Marin E."/>
            <person name="Kohn T."/>
            <person name="Peeters S.H."/>
            <person name="Heuer A."/>
            <person name="Rast P."/>
            <person name="Oberbeckmann S."/>
            <person name="Bunk B."/>
            <person name="Jeske O."/>
            <person name="Meyerdierks A."/>
            <person name="Storesund J.E."/>
            <person name="Kallscheuer N."/>
            <person name="Luecker S."/>
            <person name="Lage O.M."/>
            <person name="Pohl T."/>
            <person name="Merkel B.J."/>
            <person name="Hornburger P."/>
            <person name="Mueller R.-W."/>
            <person name="Bruemmer F."/>
            <person name="Labrenz M."/>
            <person name="Spormann A.M."/>
            <person name="Op den Camp H."/>
            <person name="Overmann J."/>
            <person name="Amann R."/>
            <person name="Jetten M.S.M."/>
            <person name="Mascher T."/>
            <person name="Medema M.H."/>
            <person name="Devos D.P."/>
            <person name="Kaster A.-K."/>
            <person name="Ovreas L."/>
            <person name="Rohde M."/>
            <person name="Galperin M.Y."/>
            <person name="Jogler C."/>
        </authorList>
    </citation>
    <scope>NUCLEOTIDE SEQUENCE [LARGE SCALE GENOMIC DNA]</scope>
    <source>
        <strain evidence="2 3">Pan181</strain>
    </source>
</reference>
<dbReference type="EMBL" id="CP036278">
    <property type="protein sequence ID" value="QDU54026.1"/>
    <property type="molecule type" value="Genomic_DNA"/>
</dbReference>
<dbReference type="KEGG" id="amuc:Pan181_02060"/>
<protein>
    <submittedName>
        <fullName evidence="2">Uncharacterized protein</fullName>
    </submittedName>
</protein>
<feature type="chain" id="PRO_5022156447" evidence="1">
    <location>
        <begin position="20"/>
        <end position="402"/>
    </location>
</feature>
<evidence type="ECO:0000313" key="2">
    <source>
        <dbReference type="EMBL" id="QDU54026.1"/>
    </source>
</evidence>
<feature type="signal peptide" evidence="1">
    <location>
        <begin position="1"/>
        <end position="19"/>
    </location>
</feature>
<dbReference type="AlphaFoldDB" id="A0A518AH25"/>
<accession>A0A518AH25</accession>
<organism evidence="2 3">
    <name type="scientific">Aeoliella mucimassa</name>
    <dbReference type="NCBI Taxonomy" id="2527972"/>
    <lineage>
        <taxon>Bacteria</taxon>
        <taxon>Pseudomonadati</taxon>
        <taxon>Planctomycetota</taxon>
        <taxon>Planctomycetia</taxon>
        <taxon>Pirellulales</taxon>
        <taxon>Lacipirellulaceae</taxon>
        <taxon>Aeoliella</taxon>
    </lineage>
</organism>
<evidence type="ECO:0000256" key="1">
    <source>
        <dbReference type="SAM" id="SignalP"/>
    </source>
</evidence>
<proteinExistence type="predicted"/>
<dbReference type="Proteomes" id="UP000315750">
    <property type="component" value="Chromosome"/>
</dbReference>
<gene>
    <name evidence="2" type="ORF">Pan181_02060</name>
</gene>